<proteinExistence type="predicted"/>
<evidence type="ECO:0000313" key="1">
    <source>
        <dbReference type="EMBL" id="MBW0509792.1"/>
    </source>
</evidence>
<comment type="caution">
    <text evidence="1">The sequence shown here is derived from an EMBL/GenBank/DDBJ whole genome shotgun (WGS) entry which is preliminary data.</text>
</comment>
<organism evidence="1 2">
    <name type="scientific">Austropuccinia psidii MF-1</name>
    <dbReference type="NCBI Taxonomy" id="1389203"/>
    <lineage>
        <taxon>Eukaryota</taxon>
        <taxon>Fungi</taxon>
        <taxon>Dikarya</taxon>
        <taxon>Basidiomycota</taxon>
        <taxon>Pucciniomycotina</taxon>
        <taxon>Pucciniomycetes</taxon>
        <taxon>Pucciniales</taxon>
        <taxon>Sphaerophragmiaceae</taxon>
        <taxon>Austropuccinia</taxon>
    </lineage>
</organism>
<accession>A0A9Q3E1X7</accession>
<reference evidence="1" key="1">
    <citation type="submission" date="2021-03" db="EMBL/GenBank/DDBJ databases">
        <title>Draft genome sequence of rust myrtle Austropuccinia psidii MF-1, a brazilian biotype.</title>
        <authorList>
            <person name="Quecine M.C."/>
            <person name="Pachon D.M.R."/>
            <person name="Bonatelli M.L."/>
            <person name="Correr F.H."/>
            <person name="Franceschini L.M."/>
            <person name="Leite T.F."/>
            <person name="Margarido G.R.A."/>
            <person name="Almeida C.A."/>
            <person name="Ferrarezi J.A."/>
            <person name="Labate C.A."/>
        </authorList>
    </citation>
    <scope>NUCLEOTIDE SEQUENCE</scope>
    <source>
        <strain evidence="1">MF-1</strain>
    </source>
</reference>
<keyword evidence="2" id="KW-1185">Reference proteome</keyword>
<dbReference type="EMBL" id="AVOT02021159">
    <property type="protein sequence ID" value="MBW0509792.1"/>
    <property type="molecule type" value="Genomic_DNA"/>
</dbReference>
<dbReference type="GO" id="GO:0003676">
    <property type="term" value="F:nucleic acid binding"/>
    <property type="evidence" value="ECO:0007669"/>
    <property type="project" value="InterPro"/>
</dbReference>
<sequence length="158" mass="18377">MEYKDHEGYTHDWVTLLPEVQLAYNTSQNSTTGKSPPLVEKGWNALFPVNHLKENIIAIHPTAKEFLDMWKRACDTAAQCIPEAKEYKSRGMTRHMWNQTSRKGTRWNNVVEVRLSKEFSRKHRVFPVSLVKPYFQTEEDKFPSRKKTTTPPGIVEGE</sequence>
<dbReference type="OrthoDB" id="3158924at2759"/>
<evidence type="ECO:0000313" key="2">
    <source>
        <dbReference type="Proteomes" id="UP000765509"/>
    </source>
</evidence>
<protein>
    <submittedName>
        <fullName evidence="1">Uncharacterized protein</fullName>
    </submittedName>
</protein>
<dbReference type="Gene3D" id="3.30.420.10">
    <property type="entry name" value="Ribonuclease H-like superfamily/Ribonuclease H"/>
    <property type="match status" value="1"/>
</dbReference>
<dbReference type="AlphaFoldDB" id="A0A9Q3E1X7"/>
<dbReference type="Proteomes" id="UP000765509">
    <property type="component" value="Unassembled WGS sequence"/>
</dbReference>
<name>A0A9Q3E1X7_9BASI</name>
<dbReference type="InterPro" id="IPR036397">
    <property type="entry name" value="RNaseH_sf"/>
</dbReference>
<gene>
    <name evidence="1" type="ORF">O181_049507</name>
</gene>